<dbReference type="RefSeq" id="WP_300952316.1">
    <property type="nucleotide sequence ID" value="NZ_JAUHJQ010000003.1"/>
</dbReference>
<dbReference type="EMBL" id="JAUHJQ010000003">
    <property type="protein sequence ID" value="MDN4173206.1"/>
    <property type="molecule type" value="Genomic_DNA"/>
</dbReference>
<proteinExistence type="predicted"/>
<sequence length="45" mass="4920">MSPTSRTRPVQRWVPVVDEHGRTRLESRWSVAPAPVTYAAASAAA</sequence>
<organism evidence="1 2">
    <name type="scientific">Nocardioides oceani</name>
    <dbReference type="NCBI Taxonomy" id="3058369"/>
    <lineage>
        <taxon>Bacteria</taxon>
        <taxon>Bacillati</taxon>
        <taxon>Actinomycetota</taxon>
        <taxon>Actinomycetes</taxon>
        <taxon>Propionibacteriales</taxon>
        <taxon>Nocardioidaceae</taxon>
        <taxon>Nocardioides</taxon>
    </lineage>
</organism>
<dbReference type="Proteomes" id="UP001168620">
    <property type="component" value="Unassembled WGS sequence"/>
</dbReference>
<evidence type="ECO:0000313" key="2">
    <source>
        <dbReference type="Proteomes" id="UP001168620"/>
    </source>
</evidence>
<name>A0ABT8FEV3_9ACTN</name>
<comment type="caution">
    <text evidence="1">The sequence shown here is derived from an EMBL/GenBank/DDBJ whole genome shotgun (WGS) entry which is preliminary data.</text>
</comment>
<gene>
    <name evidence="1" type="ORF">QWY28_09660</name>
</gene>
<accession>A0ABT8FEV3</accession>
<keyword evidence="2" id="KW-1185">Reference proteome</keyword>
<evidence type="ECO:0000313" key="1">
    <source>
        <dbReference type="EMBL" id="MDN4173206.1"/>
    </source>
</evidence>
<reference evidence="1" key="1">
    <citation type="submission" date="2023-06" db="EMBL/GenBank/DDBJ databases">
        <title>Draft genome sequence of Nocardioides sp. SOB77.</title>
        <authorList>
            <person name="Zhang G."/>
        </authorList>
    </citation>
    <scope>NUCLEOTIDE SEQUENCE</scope>
    <source>
        <strain evidence="1">SOB77</strain>
    </source>
</reference>
<protein>
    <submittedName>
        <fullName evidence="1">Uncharacterized protein</fullName>
    </submittedName>
</protein>